<protein>
    <submittedName>
        <fullName evidence="1">Uncharacterized protein</fullName>
    </submittedName>
</protein>
<keyword evidence="2" id="KW-1185">Reference proteome</keyword>
<reference evidence="1 2" key="1">
    <citation type="submission" date="2014-04" db="EMBL/GenBank/DDBJ databases">
        <authorList>
            <consortium name="DOE Joint Genome Institute"/>
            <person name="Kuo A."/>
            <person name="Kohler A."/>
            <person name="Costa M.D."/>
            <person name="Nagy L.G."/>
            <person name="Floudas D."/>
            <person name="Copeland A."/>
            <person name="Barry K.W."/>
            <person name="Cichocki N."/>
            <person name="Veneault-Fourrey C."/>
            <person name="LaButti K."/>
            <person name="Lindquist E.A."/>
            <person name="Lipzen A."/>
            <person name="Lundell T."/>
            <person name="Morin E."/>
            <person name="Murat C."/>
            <person name="Sun H."/>
            <person name="Tunlid A."/>
            <person name="Henrissat B."/>
            <person name="Grigoriev I.V."/>
            <person name="Hibbett D.S."/>
            <person name="Martin F."/>
            <person name="Nordberg H.P."/>
            <person name="Cantor M.N."/>
            <person name="Hua S.X."/>
        </authorList>
    </citation>
    <scope>NUCLEOTIDE SEQUENCE [LARGE SCALE GENOMIC DNA]</scope>
    <source>
        <strain evidence="1 2">441</strain>
    </source>
</reference>
<proteinExistence type="predicted"/>
<dbReference type="STRING" id="765257.A0A0C9YYS5"/>
<organism evidence="1 2">
    <name type="scientific">Pisolithus microcarpus 441</name>
    <dbReference type="NCBI Taxonomy" id="765257"/>
    <lineage>
        <taxon>Eukaryota</taxon>
        <taxon>Fungi</taxon>
        <taxon>Dikarya</taxon>
        <taxon>Basidiomycota</taxon>
        <taxon>Agaricomycotina</taxon>
        <taxon>Agaricomycetes</taxon>
        <taxon>Agaricomycetidae</taxon>
        <taxon>Boletales</taxon>
        <taxon>Sclerodermatineae</taxon>
        <taxon>Pisolithaceae</taxon>
        <taxon>Pisolithus</taxon>
    </lineage>
</organism>
<accession>A0A0C9YYS5</accession>
<evidence type="ECO:0000313" key="1">
    <source>
        <dbReference type="EMBL" id="KIK19084.1"/>
    </source>
</evidence>
<evidence type="ECO:0000313" key="2">
    <source>
        <dbReference type="Proteomes" id="UP000054018"/>
    </source>
</evidence>
<gene>
    <name evidence="1" type="ORF">PISMIDRAFT_683498</name>
</gene>
<dbReference type="HOGENOM" id="CLU_176403_0_0_1"/>
<sequence length="69" mass="7812">MPIPMLYGPSAFGTQFCVYEYTPEGRSLLSDLVTNTAPRDRWNLDISELEGEARLKEVVGHIRQMVAKL</sequence>
<name>A0A0C9YYS5_9AGAM</name>
<dbReference type="OrthoDB" id="2606506at2759"/>
<dbReference type="AlphaFoldDB" id="A0A0C9YYS5"/>
<reference evidence="2" key="2">
    <citation type="submission" date="2015-01" db="EMBL/GenBank/DDBJ databases">
        <title>Evolutionary Origins and Diversification of the Mycorrhizal Mutualists.</title>
        <authorList>
            <consortium name="DOE Joint Genome Institute"/>
            <consortium name="Mycorrhizal Genomics Consortium"/>
            <person name="Kohler A."/>
            <person name="Kuo A."/>
            <person name="Nagy L.G."/>
            <person name="Floudas D."/>
            <person name="Copeland A."/>
            <person name="Barry K.W."/>
            <person name="Cichocki N."/>
            <person name="Veneault-Fourrey C."/>
            <person name="LaButti K."/>
            <person name="Lindquist E.A."/>
            <person name="Lipzen A."/>
            <person name="Lundell T."/>
            <person name="Morin E."/>
            <person name="Murat C."/>
            <person name="Riley R."/>
            <person name="Ohm R."/>
            <person name="Sun H."/>
            <person name="Tunlid A."/>
            <person name="Henrissat B."/>
            <person name="Grigoriev I.V."/>
            <person name="Hibbett D.S."/>
            <person name="Martin F."/>
        </authorList>
    </citation>
    <scope>NUCLEOTIDE SEQUENCE [LARGE SCALE GENOMIC DNA]</scope>
    <source>
        <strain evidence="2">441</strain>
    </source>
</reference>
<dbReference type="EMBL" id="KN833791">
    <property type="protein sequence ID" value="KIK19084.1"/>
    <property type="molecule type" value="Genomic_DNA"/>
</dbReference>
<dbReference type="Proteomes" id="UP000054018">
    <property type="component" value="Unassembled WGS sequence"/>
</dbReference>